<keyword evidence="3" id="KW-1185">Reference proteome</keyword>
<feature type="region of interest" description="Disordered" evidence="1">
    <location>
        <begin position="661"/>
        <end position="738"/>
    </location>
</feature>
<sequence length="1216" mass="137337">MKNQVMKFIPCLLLSGLRLSKKMPKYLEAEQDYLSIKLVWFEAVNYSLQYFLVGYELEYKNAVSEVFKSPAFMMCKKRFTITIGSLCLKLCEDPTFFNFLLTCGFVSNVIAYCFQKSKCYRVFEASCKCMIFIFQRRFFEFFDISGGLEALWSYCDEINTTILQSQHERKVIDVLSTYGNVTRDAKSLLNSCKIIDENEKFVLSVYELLFMCPTDCEKALCSSFEFLLCEIPVSFFRELKHEFQAGMEKVVETSEVSERDRKNISGKDNISSSASLQNVSSSQGLRQTSGINSGIPPEFLMPSTSHGVTYERLPPSPNESITEPLSLKQDEITEPKSHLNQEEITESEILLKRDEITEIESHSKRDEITEIESHSKRDEITEIESHSKRDEITEIKSHSKRDEITQTESHLNRDEITQTESHLNRDEITQTESHLNRDEITQTESHLNRDEITQTESHLNRDEITQTESHLKRDEITDLESHLKRDEITQTESHSKRDEITQTESHSKLDEITDLESYLKWNIKFKSLVHTNLISVIEPASPLNRAAVIEPASPLNRAAVIEPASPLNQAAVVQPVSPLNRAAVLQPVSPLNRAAVVQPVSPLNRAAVIHSVSPLYREAFTEPSSHLNPYEIIEALAHQNQDLLPENQRFQKQHTIPEYHRFQKQHSTPEYQRSQKQHTTPDYQRSRKEHTTPECQRFRKEHTTPECQRSRKELTTPECQRSRKEHTTPEHLNTSHQIATSDEFQTVFGTSFKSLRPSTIDGINQLFLSRCVLSELSLNHCDYDELVEECKPFKICGLPLASFLPSTDPFQIVEKSPSLIRTQEESCDEIREAPATSNVYDHSKNTNTSLSKEGDTLTSYSDTITFDNTSEESQQEKQVLNTSNVISTSETSETLKDFADDSLIEESTRSSTEFQSNYKMNEGESSSQQGPSRLGSSPSNLLDSPSSQFKSPSNISSIDGDVQRKSPSTGPDSISKKLRKNSYSQETKTTPAVQPDSPSNICLVENIQRKCSSDPDSIYTKLQPTVSPNLLGATTSIVQREGLSNISPTLSKSKKSSSTGPSSTSKKLRMTPDSEDIKSSPAAEYESLLNVSQTDIAIQQKSPSDTDSVSKPLQDDSSSAAGAISRIKVPESFPPSCSIIPEKVLSADFGSKDNITTTTLRDLLRQNITPVLPKHRVYYKFYEDDSPPTCSELFLKICLSSSSSSPDVLTSQKKRI</sequence>
<organism evidence="2 3">
    <name type="scientific">Caerostris extrusa</name>
    <name type="common">Bark spider</name>
    <name type="synonym">Caerostris bankana</name>
    <dbReference type="NCBI Taxonomy" id="172846"/>
    <lineage>
        <taxon>Eukaryota</taxon>
        <taxon>Metazoa</taxon>
        <taxon>Ecdysozoa</taxon>
        <taxon>Arthropoda</taxon>
        <taxon>Chelicerata</taxon>
        <taxon>Arachnida</taxon>
        <taxon>Araneae</taxon>
        <taxon>Araneomorphae</taxon>
        <taxon>Entelegynae</taxon>
        <taxon>Araneoidea</taxon>
        <taxon>Araneidae</taxon>
        <taxon>Caerostris</taxon>
    </lineage>
</organism>
<dbReference type="AlphaFoldDB" id="A0AAV4UB23"/>
<feature type="region of interest" description="Disordered" evidence="1">
    <location>
        <begin position="1099"/>
        <end position="1121"/>
    </location>
</feature>
<feature type="compositionally biased region" description="Polar residues" evidence="1">
    <location>
        <begin position="909"/>
        <end position="935"/>
    </location>
</feature>
<name>A0AAV4UB23_CAEEX</name>
<feature type="compositionally biased region" description="Polar residues" evidence="1">
    <location>
        <begin position="665"/>
        <end position="683"/>
    </location>
</feature>
<dbReference type="Proteomes" id="UP001054945">
    <property type="component" value="Unassembled WGS sequence"/>
</dbReference>
<feature type="compositionally biased region" description="Low complexity" evidence="1">
    <location>
        <begin position="271"/>
        <end position="282"/>
    </location>
</feature>
<feature type="compositionally biased region" description="Low complexity" evidence="1">
    <location>
        <begin position="1047"/>
        <end position="1065"/>
    </location>
</feature>
<evidence type="ECO:0000313" key="3">
    <source>
        <dbReference type="Proteomes" id="UP001054945"/>
    </source>
</evidence>
<evidence type="ECO:0000256" key="1">
    <source>
        <dbReference type="SAM" id="MobiDB-lite"/>
    </source>
</evidence>
<feature type="compositionally biased region" description="Polar residues" evidence="1">
    <location>
        <begin position="283"/>
        <end position="292"/>
    </location>
</feature>
<feature type="compositionally biased region" description="Polar residues" evidence="1">
    <location>
        <begin position="1099"/>
        <end position="1120"/>
    </location>
</feature>
<feature type="compositionally biased region" description="Polar residues" evidence="1">
    <location>
        <begin position="948"/>
        <end position="957"/>
    </location>
</feature>
<feature type="region of interest" description="Disordered" evidence="1">
    <location>
        <begin position="251"/>
        <end position="322"/>
    </location>
</feature>
<feature type="region of interest" description="Disordered" evidence="1">
    <location>
        <begin position="363"/>
        <end position="506"/>
    </location>
</feature>
<reference evidence="2 3" key="1">
    <citation type="submission" date="2021-06" db="EMBL/GenBank/DDBJ databases">
        <title>Caerostris extrusa draft genome.</title>
        <authorList>
            <person name="Kono N."/>
            <person name="Arakawa K."/>
        </authorList>
    </citation>
    <scope>NUCLEOTIDE SEQUENCE [LARGE SCALE GENOMIC DNA]</scope>
</reference>
<feature type="compositionally biased region" description="Basic and acidic residues" evidence="1">
    <location>
        <begin position="684"/>
        <end position="729"/>
    </location>
</feature>
<evidence type="ECO:0000313" key="2">
    <source>
        <dbReference type="EMBL" id="GIY54951.1"/>
    </source>
</evidence>
<feature type="compositionally biased region" description="Basic and acidic residues" evidence="1">
    <location>
        <begin position="251"/>
        <end position="265"/>
    </location>
</feature>
<feature type="compositionally biased region" description="Polar residues" evidence="1">
    <location>
        <begin position="835"/>
        <end position="892"/>
    </location>
</feature>
<comment type="caution">
    <text evidence="2">The sequence shown here is derived from an EMBL/GenBank/DDBJ whole genome shotgun (WGS) entry which is preliminary data.</text>
</comment>
<gene>
    <name evidence="2" type="primary">AVEN_234490_1</name>
    <name evidence="2" type="ORF">CEXT_582341</name>
</gene>
<feature type="region of interest" description="Disordered" evidence="1">
    <location>
        <begin position="835"/>
        <end position="1000"/>
    </location>
</feature>
<proteinExistence type="predicted"/>
<feature type="compositionally biased region" description="Polar residues" evidence="1">
    <location>
        <begin position="981"/>
        <end position="1000"/>
    </location>
</feature>
<feature type="region of interest" description="Disordered" evidence="1">
    <location>
        <begin position="1042"/>
        <end position="1080"/>
    </location>
</feature>
<accession>A0AAV4UB23</accession>
<feature type="compositionally biased region" description="Low complexity" evidence="1">
    <location>
        <begin position="936"/>
        <end position="947"/>
    </location>
</feature>
<protein>
    <submittedName>
        <fullName evidence="2">Uncharacterized protein</fullName>
    </submittedName>
</protein>
<dbReference type="EMBL" id="BPLR01012582">
    <property type="protein sequence ID" value="GIY54951.1"/>
    <property type="molecule type" value="Genomic_DNA"/>
</dbReference>